<feature type="transmembrane region" description="Helical" evidence="5">
    <location>
        <begin position="150"/>
        <end position="171"/>
    </location>
</feature>
<evidence type="ECO:0000313" key="8">
    <source>
        <dbReference type="Proteomes" id="UP000277580"/>
    </source>
</evidence>
<evidence type="ECO:0000256" key="2">
    <source>
        <dbReference type="ARBA" id="ARBA00022692"/>
    </source>
</evidence>
<reference evidence="7 8" key="1">
    <citation type="journal article" date="2018" name="Nat. Ecol. Evol.">
        <title>Pezizomycetes genomes reveal the molecular basis of ectomycorrhizal truffle lifestyle.</title>
        <authorList>
            <person name="Murat C."/>
            <person name="Payen T."/>
            <person name="Noel B."/>
            <person name="Kuo A."/>
            <person name="Morin E."/>
            <person name="Chen J."/>
            <person name="Kohler A."/>
            <person name="Krizsan K."/>
            <person name="Balestrini R."/>
            <person name="Da Silva C."/>
            <person name="Montanini B."/>
            <person name="Hainaut M."/>
            <person name="Levati E."/>
            <person name="Barry K.W."/>
            <person name="Belfiori B."/>
            <person name="Cichocki N."/>
            <person name="Clum A."/>
            <person name="Dockter R.B."/>
            <person name="Fauchery L."/>
            <person name="Guy J."/>
            <person name="Iotti M."/>
            <person name="Le Tacon F."/>
            <person name="Lindquist E.A."/>
            <person name="Lipzen A."/>
            <person name="Malagnac F."/>
            <person name="Mello A."/>
            <person name="Molinier V."/>
            <person name="Miyauchi S."/>
            <person name="Poulain J."/>
            <person name="Riccioni C."/>
            <person name="Rubini A."/>
            <person name="Sitrit Y."/>
            <person name="Splivallo R."/>
            <person name="Traeger S."/>
            <person name="Wang M."/>
            <person name="Zifcakova L."/>
            <person name="Wipf D."/>
            <person name="Zambonelli A."/>
            <person name="Paolocci F."/>
            <person name="Nowrousian M."/>
            <person name="Ottonello S."/>
            <person name="Baldrian P."/>
            <person name="Spatafora J.W."/>
            <person name="Henrissat B."/>
            <person name="Nagy L.G."/>
            <person name="Aury J.M."/>
            <person name="Wincker P."/>
            <person name="Grigoriev I.V."/>
            <person name="Bonfante P."/>
            <person name="Martin F.M."/>
        </authorList>
    </citation>
    <scope>NUCLEOTIDE SEQUENCE [LARGE SCALE GENOMIC DNA]</scope>
    <source>
        <strain evidence="7 8">CCBAS932</strain>
    </source>
</reference>
<feature type="transmembrane region" description="Helical" evidence="5">
    <location>
        <begin position="52"/>
        <end position="74"/>
    </location>
</feature>
<evidence type="ECO:0000259" key="6">
    <source>
        <dbReference type="Pfam" id="PF13664"/>
    </source>
</evidence>
<keyword evidence="8" id="KW-1185">Reference proteome</keyword>
<dbReference type="AlphaFoldDB" id="A0A3N4KQV8"/>
<accession>A0A3N4KQV8</accession>
<dbReference type="GO" id="GO:0016020">
    <property type="term" value="C:membrane"/>
    <property type="evidence" value="ECO:0007669"/>
    <property type="project" value="UniProtKB-SubCell"/>
</dbReference>
<name>A0A3N4KQV8_9PEZI</name>
<feature type="transmembrane region" description="Helical" evidence="5">
    <location>
        <begin position="86"/>
        <end position="109"/>
    </location>
</feature>
<evidence type="ECO:0000313" key="7">
    <source>
        <dbReference type="EMBL" id="RPB12877.1"/>
    </source>
</evidence>
<protein>
    <recommendedName>
        <fullName evidence="6">TMEM205-like domain-containing protein</fullName>
    </recommendedName>
</protein>
<keyword evidence="3 5" id="KW-1133">Transmembrane helix</keyword>
<dbReference type="PANTHER" id="PTHR23241:SF102">
    <property type="entry name" value="LD23009P"/>
    <property type="match status" value="1"/>
</dbReference>
<dbReference type="InParanoid" id="A0A3N4KQV8"/>
<evidence type="ECO:0000256" key="4">
    <source>
        <dbReference type="ARBA" id="ARBA00023136"/>
    </source>
</evidence>
<dbReference type="InterPro" id="IPR025423">
    <property type="entry name" value="TMEM205-like"/>
</dbReference>
<feature type="domain" description="TMEM205-like" evidence="6">
    <location>
        <begin position="16"/>
        <end position="120"/>
    </location>
</feature>
<dbReference type="FunCoup" id="A0A3N4KQV8">
    <property type="interactions" value="79"/>
</dbReference>
<evidence type="ECO:0000256" key="1">
    <source>
        <dbReference type="ARBA" id="ARBA00004370"/>
    </source>
</evidence>
<dbReference type="Proteomes" id="UP000277580">
    <property type="component" value="Unassembled WGS sequence"/>
</dbReference>
<dbReference type="PANTHER" id="PTHR23241">
    <property type="entry name" value="LATE EMBRYOGENESIS ABUNDANT PLANTS LEA-RELATED"/>
    <property type="match status" value="1"/>
</dbReference>
<gene>
    <name evidence="7" type="ORF">P167DRAFT_553413</name>
</gene>
<comment type="subcellular location">
    <subcellularLocation>
        <location evidence="1">Membrane</location>
    </subcellularLocation>
</comment>
<organism evidence="7 8">
    <name type="scientific">Morchella conica CCBAS932</name>
    <dbReference type="NCBI Taxonomy" id="1392247"/>
    <lineage>
        <taxon>Eukaryota</taxon>
        <taxon>Fungi</taxon>
        <taxon>Dikarya</taxon>
        <taxon>Ascomycota</taxon>
        <taxon>Pezizomycotina</taxon>
        <taxon>Pezizomycetes</taxon>
        <taxon>Pezizales</taxon>
        <taxon>Morchellaceae</taxon>
        <taxon>Morchella</taxon>
    </lineage>
</organism>
<dbReference type="Pfam" id="PF13664">
    <property type="entry name" value="DUF4149"/>
    <property type="match status" value="1"/>
</dbReference>
<evidence type="ECO:0000256" key="5">
    <source>
        <dbReference type="SAM" id="Phobius"/>
    </source>
</evidence>
<dbReference type="EMBL" id="ML119126">
    <property type="protein sequence ID" value="RPB12877.1"/>
    <property type="molecule type" value="Genomic_DNA"/>
</dbReference>
<feature type="transmembrane region" description="Helical" evidence="5">
    <location>
        <begin position="12"/>
        <end position="40"/>
    </location>
</feature>
<dbReference type="OrthoDB" id="1641132at2759"/>
<keyword evidence="4 5" id="KW-0472">Membrane</keyword>
<keyword evidence="2 5" id="KW-0812">Transmembrane</keyword>
<proteinExistence type="predicted"/>
<sequence>MPVLSTLTNPGTWHILAFGTLFGAEFYQTFISGVVAYRALPKPMFSQLQQKALPVFFTLQSVLPVALLATHPTASAVSLLSTSSPYFYNTTIPIMVTLSSSLMNLFFVGPATSKIMKERRIQETKEGKKYYDEGPKSEAMQKLNSRFGKVHGISSMLALVGVLATGAYGGVLGTSLRL</sequence>
<dbReference type="InterPro" id="IPR053009">
    <property type="entry name" value="Xanthocillin_Biosynth-Assoc"/>
</dbReference>
<evidence type="ECO:0000256" key="3">
    <source>
        <dbReference type="ARBA" id="ARBA00022989"/>
    </source>
</evidence>